<name>A0AAQ0AZ20_LEPIR</name>
<protein>
    <submittedName>
        <fullName evidence="1">Uncharacterized protein</fullName>
    </submittedName>
</protein>
<dbReference type="AlphaFoldDB" id="A0AAQ0AZ20"/>
<evidence type="ECO:0000313" key="1">
    <source>
        <dbReference type="EMBL" id="QOI42985.1"/>
    </source>
</evidence>
<dbReference type="EMBL" id="CP043884">
    <property type="protein sequence ID" value="QOI42985.1"/>
    <property type="molecule type" value="Genomic_DNA"/>
</dbReference>
<reference evidence="1" key="1">
    <citation type="submission" date="2019-09" db="EMBL/GenBank/DDBJ databases">
        <title>Comparative Genomics of Leptospira interrogans Reveals Genome Plasticity - A Common Adaptive Strategy for Survival in Various Hosts.</title>
        <authorList>
            <person name="Ramli S.R."/>
            <person name="Bunk B."/>
            <person name="Goris M."/>
            <person name="Bhuju S."/>
            <person name="Jarek M."/>
            <person name="Sproer C."/>
            <person name="Mustakim S."/>
            <person name="Strommenger B."/>
            <person name="Pessler F."/>
        </authorList>
    </citation>
    <scope>NUCLEOTIDE SEQUENCE</scope>
    <source>
        <strain evidence="1">782</strain>
    </source>
</reference>
<organism evidence="1 2">
    <name type="scientific">Leptospira interrogans serovar Canicola</name>
    <dbReference type="NCBI Taxonomy" id="211880"/>
    <lineage>
        <taxon>Bacteria</taxon>
        <taxon>Pseudomonadati</taxon>
        <taxon>Spirochaetota</taxon>
        <taxon>Spirochaetia</taxon>
        <taxon>Leptospirales</taxon>
        <taxon>Leptospiraceae</taxon>
        <taxon>Leptospira</taxon>
    </lineage>
</organism>
<sequence>MRIHFAIMNIDDHNKYINIIKSEINLRRKIDREVITILMNSGEIVTGKINSFEKIDSDDLYLNFELDLIMPGPHLRKFNVIDISEILQSSQADIESLNSSVFEN</sequence>
<evidence type="ECO:0000313" key="2">
    <source>
        <dbReference type="Proteomes" id="UP000663124"/>
    </source>
</evidence>
<dbReference type="Proteomes" id="UP000663124">
    <property type="component" value="Chromosome 1"/>
</dbReference>
<gene>
    <name evidence="1" type="ORF">Lepto782_12440</name>
</gene>
<proteinExistence type="predicted"/>
<accession>A0AAQ0AZ20</accession>